<evidence type="ECO:0000313" key="2">
    <source>
        <dbReference type="EMBL" id="KFB37260.1"/>
    </source>
</evidence>
<dbReference type="EnsemblMetazoa" id="ASIC004480-RA">
    <property type="protein sequence ID" value="ASIC004480-PA"/>
    <property type="gene ID" value="ASIC004480"/>
</dbReference>
<evidence type="ECO:0000313" key="4">
    <source>
        <dbReference type="Proteomes" id="UP000030765"/>
    </source>
</evidence>
<sequence>MKASLLTSGVFCEAHLSCQTLIHGRPEATTLGATTSCGIRPSPTIGTASSTASANGRGRASSNKAMTTLCTGR</sequence>
<reference evidence="3" key="2">
    <citation type="submission" date="2020-05" db="UniProtKB">
        <authorList>
            <consortium name="EnsemblMetazoa"/>
        </authorList>
    </citation>
    <scope>IDENTIFICATION</scope>
</reference>
<accession>A0A084VH16</accession>
<dbReference type="EMBL" id="ATLV01013123">
    <property type="status" value="NOT_ANNOTATED_CDS"/>
    <property type="molecule type" value="Genomic_DNA"/>
</dbReference>
<gene>
    <name evidence="2" type="ORF">ZHAS_00004480</name>
</gene>
<name>A0A084VH16_ANOSI</name>
<feature type="compositionally biased region" description="Polar residues" evidence="1">
    <location>
        <begin position="44"/>
        <end position="73"/>
    </location>
</feature>
<dbReference type="AlphaFoldDB" id="A0A084VH16"/>
<evidence type="ECO:0000256" key="1">
    <source>
        <dbReference type="SAM" id="MobiDB-lite"/>
    </source>
</evidence>
<protein>
    <submittedName>
        <fullName evidence="2 3">Uncharacterized protein</fullName>
    </submittedName>
</protein>
<dbReference type="VEuPathDB" id="VectorBase:ASIC004480"/>
<dbReference type="Proteomes" id="UP000030765">
    <property type="component" value="Unassembled WGS sequence"/>
</dbReference>
<reference evidence="2 4" key="1">
    <citation type="journal article" date="2014" name="BMC Genomics">
        <title>Genome sequence of Anopheles sinensis provides insight into genetics basis of mosquito competence for malaria parasites.</title>
        <authorList>
            <person name="Zhou D."/>
            <person name="Zhang D."/>
            <person name="Ding G."/>
            <person name="Shi L."/>
            <person name="Hou Q."/>
            <person name="Ye Y."/>
            <person name="Xu Y."/>
            <person name="Zhou H."/>
            <person name="Xiong C."/>
            <person name="Li S."/>
            <person name="Yu J."/>
            <person name="Hong S."/>
            <person name="Yu X."/>
            <person name="Zou P."/>
            <person name="Chen C."/>
            <person name="Chang X."/>
            <person name="Wang W."/>
            <person name="Lv Y."/>
            <person name="Sun Y."/>
            <person name="Ma L."/>
            <person name="Shen B."/>
            <person name="Zhu C."/>
        </authorList>
    </citation>
    <scope>NUCLEOTIDE SEQUENCE [LARGE SCALE GENOMIC DNA]</scope>
</reference>
<proteinExistence type="predicted"/>
<organism evidence="2">
    <name type="scientific">Anopheles sinensis</name>
    <name type="common">Mosquito</name>
    <dbReference type="NCBI Taxonomy" id="74873"/>
    <lineage>
        <taxon>Eukaryota</taxon>
        <taxon>Metazoa</taxon>
        <taxon>Ecdysozoa</taxon>
        <taxon>Arthropoda</taxon>
        <taxon>Hexapoda</taxon>
        <taxon>Insecta</taxon>
        <taxon>Pterygota</taxon>
        <taxon>Neoptera</taxon>
        <taxon>Endopterygota</taxon>
        <taxon>Diptera</taxon>
        <taxon>Nematocera</taxon>
        <taxon>Culicoidea</taxon>
        <taxon>Culicidae</taxon>
        <taxon>Anophelinae</taxon>
        <taxon>Anopheles</taxon>
    </lineage>
</organism>
<dbReference type="EMBL" id="KE524840">
    <property type="protein sequence ID" value="KFB37260.1"/>
    <property type="molecule type" value="Genomic_DNA"/>
</dbReference>
<evidence type="ECO:0000313" key="3">
    <source>
        <dbReference type="EnsemblMetazoa" id="ASIC004480-PA"/>
    </source>
</evidence>
<feature type="region of interest" description="Disordered" evidence="1">
    <location>
        <begin position="41"/>
        <end position="73"/>
    </location>
</feature>
<keyword evidence="4" id="KW-1185">Reference proteome</keyword>